<dbReference type="GO" id="GO:0030313">
    <property type="term" value="C:cell envelope"/>
    <property type="evidence" value="ECO:0007669"/>
    <property type="project" value="UniProtKB-SubCell"/>
</dbReference>
<dbReference type="AlphaFoldDB" id="A0A4R1BD49"/>
<accession>A0A4R1BD49</accession>
<keyword evidence="7" id="KW-1133">Transmembrane helix</keyword>
<dbReference type="RefSeq" id="WP_131446700.1">
    <property type="nucleotide sequence ID" value="NZ_SJZB01000032.1"/>
</dbReference>
<organism evidence="9 10">
    <name type="scientific">Parasulfuritortus cantonensis</name>
    <dbReference type="NCBI Taxonomy" id="2528202"/>
    <lineage>
        <taxon>Bacteria</taxon>
        <taxon>Pseudomonadati</taxon>
        <taxon>Pseudomonadota</taxon>
        <taxon>Betaproteobacteria</taxon>
        <taxon>Nitrosomonadales</taxon>
        <taxon>Thiobacillaceae</taxon>
        <taxon>Parasulfuritortus</taxon>
    </lineage>
</organism>
<keyword evidence="4" id="KW-0560">Oxidoreductase</keyword>
<feature type="transmembrane region" description="Helical" evidence="7">
    <location>
        <begin position="6"/>
        <end position="31"/>
    </location>
</feature>
<comment type="caution">
    <text evidence="9">The sequence shown here is derived from an EMBL/GenBank/DDBJ whole genome shotgun (WGS) entry which is preliminary data.</text>
</comment>
<reference evidence="9 10" key="1">
    <citation type="submission" date="2019-03" db="EMBL/GenBank/DDBJ databases">
        <title>Genome sequence of Thiobacillaceae bacterium LSR1, a sulfur-oxidizing bacterium isolated from freshwater sediment.</title>
        <authorList>
            <person name="Li S."/>
        </authorList>
    </citation>
    <scope>NUCLEOTIDE SEQUENCE [LARGE SCALE GENOMIC DNA]</scope>
    <source>
        <strain evidence="9 10">LSR1</strain>
    </source>
</reference>
<gene>
    <name evidence="9" type="ORF">EZJ19_08830</name>
</gene>
<evidence type="ECO:0000256" key="7">
    <source>
        <dbReference type="SAM" id="Phobius"/>
    </source>
</evidence>
<evidence type="ECO:0000313" key="10">
    <source>
        <dbReference type="Proteomes" id="UP000295443"/>
    </source>
</evidence>
<dbReference type="InterPro" id="IPR004852">
    <property type="entry name" value="Di-haem_cyt_c_peroxidsae"/>
</dbReference>
<name>A0A4R1BD49_9PROT</name>
<dbReference type="Gene3D" id="1.10.760.10">
    <property type="entry name" value="Cytochrome c-like domain"/>
    <property type="match status" value="2"/>
</dbReference>
<dbReference type="InterPro" id="IPR036909">
    <property type="entry name" value="Cyt_c-like_dom_sf"/>
</dbReference>
<keyword evidence="10" id="KW-1185">Reference proteome</keyword>
<dbReference type="InterPro" id="IPR051395">
    <property type="entry name" value="Cytochrome_c_Peroxidase/MauG"/>
</dbReference>
<dbReference type="SUPFAM" id="SSF46626">
    <property type="entry name" value="Cytochrome c"/>
    <property type="match status" value="2"/>
</dbReference>
<dbReference type="PANTHER" id="PTHR30600:SF7">
    <property type="entry name" value="CYTOCHROME C PEROXIDASE-RELATED"/>
    <property type="match status" value="1"/>
</dbReference>
<dbReference type="PROSITE" id="PS51007">
    <property type="entry name" value="CYTC"/>
    <property type="match status" value="2"/>
</dbReference>
<evidence type="ECO:0000256" key="4">
    <source>
        <dbReference type="ARBA" id="ARBA00023002"/>
    </source>
</evidence>
<dbReference type="GO" id="GO:0020037">
    <property type="term" value="F:heme binding"/>
    <property type="evidence" value="ECO:0007669"/>
    <property type="project" value="InterPro"/>
</dbReference>
<dbReference type="GO" id="GO:0009055">
    <property type="term" value="F:electron transfer activity"/>
    <property type="evidence" value="ECO:0007669"/>
    <property type="project" value="InterPro"/>
</dbReference>
<protein>
    <submittedName>
        <fullName evidence="9">C-type cytochrome</fullName>
    </submittedName>
</protein>
<keyword evidence="3 6" id="KW-0479">Metal-binding</keyword>
<feature type="domain" description="Cytochrome c" evidence="8">
    <location>
        <begin position="277"/>
        <end position="427"/>
    </location>
</feature>
<dbReference type="Pfam" id="PF03150">
    <property type="entry name" value="CCP_MauG"/>
    <property type="match status" value="1"/>
</dbReference>
<proteinExistence type="predicted"/>
<feature type="domain" description="Cytochrome c" evidence="8">
    <location>
        <begin position="122"/>
        <end position="251"/>
    </location>
</feature>
<sequence length="440" mass="45906">MYPEWLDFLGLLALLALLGALAVLAIVLRELAPSAGLSGRGRFLLAAGLGMGVLAFAAKATAITLMVTLPQATLAPLSAVHHAGRAPGRTPPATPAAVPVKAVYAWRPLPDTAAPADAVGPARVALGERLFHDKALSRDYSVACASCHDVAGGTGADGRATSLGIAGQVGRRNAPTVWNAAFQARLFLDGRAPSLEEQAKGPPVNPVEMGMHSLAEVAARVAARPDYRAAFAAAFGPAQAVDIDAVVAAIAAYERTLVTADAPYDRYVRGDRAALDAAQVRGMALFEEVGCVICHHGPNFSSASRFDARAPYRMFPAYGNAYVARYRLADDHGLGAERAGRGVWKVPSLRNVALTGPYFHNGAVTSLEEAVRIMATSQLGRRVVPGAADPAEAAYWSAADRALHRVPGRELSEAQVRDIAAFLRALSSARLAARVAASGG</sequence>
<dbReference type="GO" id="GO:0046872">
    <property type="term" value="F:metal ion binding"/>
    <property type="evidence" value="ECO:0007669"/>
    <property type="project" value="UniProtKB-KW"/>
</dbReference>
<evidence type="ECO:0000256" key="2">
    <source>
        <dbReference type="ARBA" id="ARBA00022617"/>
    </source>
</evidence>
<keyword evidence="7" id="KW-0812">Transmembrane</keyword>
<dbReference type="Proteomes" id="UP000295443">
    <property type="component" value="Unassembled WGS sequence"/>
</dbReference>
<keyword evidence="2 6" id="KW-0349">Heme</keyword>
<feature type="transmembrane region" description="Helical" evidence="7">
    <location>
        <begin position="43"/>
        <end position="69"/>
    </location>
</feature>
<dbReference type="EMBL" id="SJZB01000032">
    <property type="protein sequence ID" value="TCJ14973.1"/>
    <property type="molecule type" value="Genomic_DNA"/>
</dbReference>
<evidence type="ECO:0000256" key="5">
    <source>
        <dbReference type="ARBA" id="ARBA00023004"/>
    </source>
</evidence>
<evidence type="ECO:0000256" key="1">
    <source>
        <dbReference type="ARBA" id="ARBA00004196"/>
    </source>
</evidence>
<keyword evidence="7" id="KW-0472">Membrane</keyword>
<dbReference type="PANTHER" id="PTHR30600">
    <property type="entry name" value="CYTOCHROME C PEROXIDASE-RELATED"/>
    <property type="match status" value="1"/>
</dbReference>
<evidence type="ECO:0000259" key="8">
    <source>
        <dbReference type="PROSITE" id="PS51007"/>
    </source>
</evidence>
<evidence type="ECO:0000256" key="6">
    <source>
        <dbReference type="PROSITE-ProRule" id="PRU00433"/>
    </source>
</evidence>
<dbReference type="OrthoDB" id="9805202at2"/>
<dbReference type="GO" id="GO:0004130">
    <property type="term" value="F:cytochrome-c peroxidase activity"/>
    <property type="evidence" value="ECO:0007669"/>
    <property type="project" value="TreeGrafter"/>
</dbReference>
<evidence type="ECO:0000256" key="3">
    <source>
        <dbReference type="ARBA" id="ARBA00022723"/>
    </source>
</evidence>
<dbReference type="InterPro" id="IPR009056">
    <property type="entry name" value="Cyt_c-like_dom"/>
</dbReference>
<keyword evidence="5 6" id="KW-0408">Iron</keyword>
<comment type="subcellular location">
    <subcellularLocation>
        <location evidence="1">Cell envelope</location>
    </subcellularLocation>
</comment>
<evidence type="ECO:0000313" key="9">
    <source>
        <dbReference type="EMBL" id="TCJ14973.1"/>
    </source>
</evidence>